<gene>
    <name evidence="4" type="ORF">FHX40_1512</name>
</gene>
<evidence type="ECO:0000313" key="4">
    <source>
        <dbReference type="EMBL" id="TQM74828.1"/>
    </source>
</evidence>
<dbReference type="Pfam" id="PF02518">
    <property type="entry name" value="HATPase_c"/>
    <property type="match status" value="1"/>
</dbReference>
<keyword evidence="2" id="KW-0812">Transmembrane</keyword>
<dbReference type="SUPFAM" id="SSF55874">
    <property type="entry name" value="ATPase domain of HSP90 chaperone/DNA topoisomerase II/histidine kinase"/>
    <property type="match status" value="1"/>
</dbReference>
<dbReference type="InterPro" id="IPR036890">
    <property type="entry name" value="HATPase_C_sf"/>
</dbReference>
<accession>A0A543IW76</accession>
<name>A0A543IW76_9ACTN</name>
<feature type="domain" description="Histidine kinase" evidence="3">
    <location>
        <begin position="288"/>
        <end position="392"/>
    </location>
</feature>
<keyword evidence="1 4" id="KW-0418">Kinase</keyword>
<sequence>MEPVVLVLVVAALVGVPGLVLWQVLRGRRDLGSTRAERATFETLHTASLAAPPLRAGLTRAGAMKSSRHLRELLGSPAIAITDSEELLVYEGVGDHHAADAFRHAQNTLKDGRTQVLGPDVITCDVPECPIRYAVVVPLTTDERVVGSLAAYGDHASAGLVRATQEVANWVDVQLELAELDRSRTLLMEAEVRALRAQISPHFIYNSLTTIASFVRTDPERARELLIEFADFTRYSFRRHGEFTTLAEELRSIDRYLMLERARFGDQLQVTLRIAPEVLPVALPFLCLQPLVENAVRHGLESKDGVGRITIIAEDAGSECHISVEDDGIGMDPERLRRILAGDPDERSGSGGVGLGNVDERLRQVYGDEYGLVVETGIGAGTKVNVRVPKYHPGVSVR</sequence>
<dbReference type="EMBL" id="VFPQ01000001">
    <property type="protein sequence ID" value="TQM74828.1"/>
    <property type="molecule type" value="Genomic_DNA"/>
</dbReference>
<keyword evidence="1 4" id="KW-0808">Transferase</keyword>
<keyword evidence="5" id="KW-1185">Reference proteome</keyword>
<protein>
    <submittedName>
        <fullName evidence="4">Two-component system LytT family sensor kinase</fullName>
    </submittedName>
</protein>
<keyword evidence="2" id="KW-0472">Membrane</keyword>
<dbReference type="InterPro" id="IPR005467">
    <property type="entry name" value="His_kinase_dom"/>
</dbReference>
<dbReference type="GO" id="GO:0000155">
    <property type="term" value="F:phosphorelay sensor kinase activity"/>
    <property type="evidence" value="ECO:0007669"/>
    <property type="project" value="InterPro"/>
</dbReference>
<evidence type="ECO:0000256" key="1">
    <source>
        <dbReference type="ARBA" id="ARBA00022777"/>
    </source>
</evidence>
<proteinExistence type="predicted"/>
<reference evidence="4 5" key="1">
    <citation type="submission" date="2019-06" db="EMBL/GenBank/DDBJ databases">
        <title>Sequencing the genomes of 1000 actinobacteria strains.</title>
        <authorList>
            <person name="Klenk H.-P."/>
        </authorList>
    </citation>
    <scope>NUCLEOTIDE SEQUENCE [LARGE SCALE GENOMIC DNA]</scope>
    <source>
        <strain evidence="4 5">DSM 43186</strain>
    </source>
</reference>
<dbReference type="RefSeq" id="WP_142258943.1">
    <property type="nucleotide sequence ID" value="NZ_BMPV01000003.1"/>
</dbReference>
<dbReference type="SMART" id="SM00387">
    <property type="entry name" value="HATPase_c"/>
    <property type="match status" value="1"/>
</dbReference>
<dbReference type="PANTHER" id="PTHR34220:SF7">
    <property type="entry name" value="SENSOR HISTIDINE KINASE YPDA"/>
    <property type="match status" value="1"/>
</dbReference>
<organism evidence="4 5">
    <name type="scientific">Thermopolyspora flexuosa</name>
    <dbReference type="NCBI Taxonomy" id="103836"/>
    <lineage>
        <taxon>Bacteria</taxon>
        <taxon>Bacillati</taxon>
        <taxon>Actinomycetota</taxon>
        <taxon>Actinomycetes</taxon>
        <taxon>Streptosporangiales</taxon>
        <taxon>Streptosporangiaceae</taxon>
        <taxon>Thermopolyspora</taxon>
    </lineage>
</organism>
<dbReference type="Gene3D" id="3.30.565.10">
    <property type="entry name" value="Histidine kinase-like ATPase, C-terminal domain"/>
    <property type="match status" value="1"/>
</dbReference>
<feature type="transmembrane region" description="Helical" evidence="2">
    <location>
        <begin position="6"/>
        <end position="25"/>
    </location>
</feature>
<evidence type="ECO:0000256" key="2">
    <source>
        <dbReference type="SAM" id="Phobius"/>
    </source>
</evidence>
<dbReference type="GO" id="GO:0016020">
    <property type="term" value="C:membrane"/>
    <property type="evidence" value="ECO:0007669"/>
    <property type="project" value="InterPro"/>
</dbReference>
<evidence type="ECO:0000313" key="5">
    <source>
        <dbReference type="Proteomes" id="UP000319213"/>
    </source>
</evidence>
<comment type="caution">
    <text evidence="4">The sequence shown here is derived from an EMBL/GenBank/DDBJ whole genome shotgun (WGS) entry which is preliminary data.</text>
</comment>
<dbReference type="AlphaFoldDB" id="A0A543IW76"/>
<dbReference type="OrthoDB" id="2514702at2"/>
<dbReference type="PANTHER" id="PTHR34220">
    <property type="entry name" value="SENSOR HISTIDINE KINASE YPDA"/>
    <property type="match status" value="1"/>
</dbReference>
<keyword evidence="2" id="KW-1133">Transmembrane helix</keyword>
<dbReference type="InterPro" id="IPR010559">
    <property type="entry name" value="Sig_transdc_His_kin_internal"/>
</dbReference>
<dbReference type="Proteomes" id="UP000319213">
    <property type="component" value="Unassembled WGS sequence"/>
</dbReference>
<dbReference type="InterPro" id="IPR003594">
    <property type="entry name" value="HATPase_dom"/>
</dbReference>
<dbReference type="Pfam" id="PF06580">
    <property type="entry name" value="His_kinase"/>
    <property type="match status" value="1"/>
</dbReference>
<evidence type="ECO:0000259" key="3">
    <source>
        <dbReference type="PROSITE" id="PS50109"/>
    </source>
</evidence>
<dbReference type="InterPro" id="IPR050640">
    <property type="entry name" value="Bact_2-comp_sensor_kinase"/>
</dbReference>
<dbReference type="PROSITE" id="PS50109">
    <property type="entry name" value="HIS_KIN"/>
    <property type="match status" value="1"/>
</dbReference>